<dbReference type="STRING" id="1526571.AT746_17065"/>
<dbReference type="EMBL" id="CP013650">
    <property type="protein sequence ID" value="ALS99808.1"/>
    <property type="molecule type" value="Genomic_DNA"/>
</dbReference>
<feature type="signal peptide" evidence="1">
    <location>
        <begin position="1"/>
        <end position="18"/>
    </location>
</feature>
<keyword evidence="3" id="KW-1185">Reference proteome</keyword>
<dbReference type="Gene3D" id="3.40.190.10">
    <property type="entry name" value="Periplasmic binding protein-like II"/>
    <property type="match status" value="2"/>
</dbReference>
<evidence type="ECO:0000313" key="3">
    <source>
        <dbReference type="Proteomes" id="UP000068447"/>
    </source>
</evidence>
<keyword evidence="1" id="KW-0732">Signal</keyword>
<dbReference type="Proteomes" id="UP000068447">
    <property type="component" value="Chromosome"/>
</dbReference>
<dbReference type="RefSeq" id="WP_062482882.1">
    <property type="nucleotide sequence ID" value="NZ_CP013650.1"/>
</dbReference>
<dbReference type="OrthoDB" id="245568at2"/>
<sequence length="245" mass="28408">MLRVLLLSLLLFSTFSQSERLTVAFGIDKPPFVMGQTRTGLEIDIFREALAVRGHDLLVVHLSNNKLQRALEAVPQLDAVTTQKPLPDSPWHFVDEFTYYHNFAISRQTDHLQIEQISDLTNYKVIAFEGAGQFLGPDFRRLFARDGSHTRHYQEIASQRRQMAMFWTGKAEVVVADRTVFDWYRQRMDMQLHTDEPVSYHDIFPGKTWYGVYFRDAGMARDFAEGLAEIKASGLYDLLYQNYTE</sequence>
<protein>
    <submittedName>
        <fullName evidence="2">Uncharacterized protein</fullName>
    </submittedName>
</protein>
<dbReference type="SUPFAM" id="SSF53850">
    <property type="entry name" value="Periplasmic binding protein-like II"/>
    <property type="match status" value="1"/>
</dbReference>
<proteinExistence type="predicted"/>
<feature type="chain" id="PRO_5006836382" evidence="1">
    <location>
        <begin position="19"/>
        <end position="245"/>
    </location>
</feature>
<gene>
    <name evidence="2" type="ORF">AT746_17065</name>
</gene>
<accession>A0A0U3B403</accession>
<evidence type="ECO:0000313" key="2">
    <source>
        <dbReference type="EMBL" id="ALS99808.1"/>
    </source>
</evidence>
<reference evidence="2 3" key="1">
    <citation type="submission" date="2015-12" db="EMBL/GenBank/DDBJ databases">
        <title>Complete genome of Lacimicrobium alkaliphilum KCTC 32984.</title>
        <authorList>
            <person name="Kim S.-G."/>
            <person name="Lee Y.-J."/>
        </authorList>
    </citation>
    <scope>NUCLEOTIDE SEQUENCE [LARGE SCALE GENOMIC DNA]</scope>
    <source>
        <strain evidence="2 3">YelD216</strain>
    </source>
</reference>
<organism evidence="2 3">
    <name type="scientific">Lacimicrobium alkaliphilum</name>
    <dbReference type="NCBI Taxonomy" id="1526571"/>
    <lineage>
        <taxon>Bacteria</taxon>
        <taxon>Pseudomonadati</taxon>
        <taxon>Pseudomonadota</taxon>
        <taxon>Gammaproteobacteria</taxon>
        <taxon>Alteromonadales</taxon>
        <taxon>Alteromonadaceae</taxon>
        <taxon>Lacimicrobium</taxon>
    </lineage>
</organism>
<dbReference type="KEGG" id="lal:AT746_17065"/>
<evidence type="ECO:0000256" key="1">
    <source>
        <dbReference type="SAM" id="SignalP"/>
    </source>
</evidence>
<name>A0A0U3B403_9ALTE</name>
<dbReference type="AlphaFoldDB" id="A0A0U3B403"/>